<dbReference type="PANTHER" id="PTHR11851:SF224">
    <property type="entry name" value="PROCESSING PROTEASE"/>
    <property type="match status" value="1"/>
</dbReference>
<accession>A0ABZ2KNY4</accession>
<evidence type="ECO:0000313" key="2">
    <source>
        <dbReference type="EMBL" id="WXA99769.1"/>
    </source>
</evidence>
<name>A0ABZ2KNY4_9BACT</name>
<dbReference type="InterPro" id="IPR050361">
    <property type="entry name" value="MPP/UQCRC_Complex"/>
</dbReference>
<reference evidence="2 3" key="1">
    <citation type="submission" date="2021-12" db="EMBL/GenBank/DDBJ databases">
        <title>Discovery of the Pendulisporaceae a myxobacterial family with distinct sporulation behavior and unique specialized metabolism.</title>
        <authorList>
            <person name="Garcia R."/>
            <person name="Popoff A."/>
            <person name="Bader C.D."/>
            <person name="Loehr J."/>
            <person name="Walesch S."/>
            <person name="Walt C."/>
            <person name="Boldt J."/>
            <person name="Bunk B."/>
            <person name="Haeckl F.J.F.P.J."/>
            <person name="Gunesch A.P."/>
            <person name="Birkelbach J."/>
            <person name="Nuebel U."/>
            <person name="Pietschmann T."/>
            <person name="Bach T."/>
            <person name="Mueller R."/>
        </authorList>
    </citation>
    <scope>NUCLEOTIDE SEQUENCE [LARGE SCALE GENOMIC DNA]</scope>
    <source>
        <strain evidence="2 3">MSr12523</strain>
    </source>
</reference>
<evidence type="ECO:0000313" key="3">
    <source>
        <dbReference type="Proteomes" id="UP001379533"/>
    </source>
</evidence>
<dbReference type="EMBL" id="CP089982">
    <property type="protein sequence ID" value="WXA99769.1"/>
    <property type="molecule type" value="Genomic_DNA"/>
</dbReference>
<dbReference type="RefSeq" id="WP_394850413.1">
    <property type="nucleotide sequence ID" value="NZ_CP089982.1"/>
</dbReference>
<sequence>MTTRIELEGGALLYVEESHAIPLVEVVVSTRSGSAHDSVEKQGLFRTTLGMLRRGARDLTSHQIEDALDRLGSEISLDVNASISTVYGQVIERNLGPFIELFATLLESPTFPEDEFGRLKREIVADLIGARDNDRALAQRAFRRGLFRDHPYSRSAAGTIPGVESLTTDDARAEYRKHFVKGNIVIGFSGDISLEAAEKHARRLIRDIPDGPRLEDPVPPPAPIAGRRLVFVDKPERTQTQIVIGQLGTSPHDDDHIPLTVANAVFGGTFTSRLMREVRSKRGWSYGASSRLGIDRQRHSFAMVTFPAATDAAACIALQLELFTDLVEKGITARELAFIKRYLARSFAFEVDTASKRLHQALDVELLGLPANYYSGHVAQVEAVTLEQANTALKNRLTTRDLLVSIVGTASEIEGKVREAIPELGAHDIVPFDRD</sequence>
<feature type="domain" description="Peptidase M16 C-terminal" evidence="1">
    <location>
        <begin position="165"/>
        <end position="341"/>
    </location>
</feature>
<dbReference type="Pfam" id="PF05193">
    <property type="entry name" value="Peptidase_M16_C"/>
    <property type="match status" value="1"/>
</dbReference>
<dbReference type="Gene3D" id="3.30.830.10">
    <property type="entry name" value="Metalloenzyme, LuxS/M16 peptidase-like"/>
    <property type="match status" value="2"/>
</dbReference>
<organism evidence="2 3">
    <name type="scientific">Pendulispora brunnea</name>
    <dbReference type="NCBI Taxonomy" id="2905690"/>
    <lineage>
        <taxon>Bacteria</taxon>
        <taxon>Pseudomonadati</taxon>
        <taxon>Myxococcota</taxon>
        <taxon>Myxococcia</taxon>
        <taxon>Myxococcales</taxon>
        <taxon>Sorangiineae</taxon>
        <taxon>Pendulisporaceae</taxon>
        <taxon>Pendulispora</taxon>
    </lineage>
</organism>
<dbReference type="InterPro" id="IPR011249">
    <property type="entry name" value="Metalloenz_LuxS/M16"/>
</dbReference>
<evidence type="ECO:0000259" key="1">
    <source>
        <dbReference type="Pfam" id="PF05193"/>
    </source>
</evidence>
<dbReference type="InterPro" id="IPR007863">
    <property type="entry name" value="Peptidase_M16_C"/>
</dbReference>
<gene>
    <name evidence="2" type="ORF">LZC95_23510</name>
</gene>
<keyword evidence="3" id="KW-1185">Reference proteome</keyword>
<dbReference type="PANTHER" id="PTHR11851">
    <property type="entry name" value="METALLOPROTEASE"/>
    <property type="match status" value="1"/>
</dbReference>
<protein>
    <submittedName>
        <fullName evidence="2">Insulinase family protein</fullName>
    </submittedName>
</protein>
<proteinExistence type="predicted"/>
<dbReference type="Proteomes" id="UP001379533">
    <property type="component" value="Chromosome"/>
</dbReference>
<dbReference type="SUPFAM" id="SSF63411">
    <property type="entry name" value="LuxS/MPP-like metallohydrolase"/>
    <property type="match status" value="2"/>
</dbReference>